<gene>
    <name evidence="1" type="ORF">F3059_00250</name>
</gene>
<dbReference type="Pfam" id="PF07661">
    <property type="entry name" value="MORN_2"/>
    <property type="match status" value="1"/>
</dbReference>
<accession>A0A6N6MAS6</accession>
<evidence type="ECO:0000313" key="2">
    <source>
        <dbReference type="Proteomes" id="UP000435357"/>
    </source>
</evidence>
<dbReference type="OrthoDB" id="1524045at2"/>
<evidence type="ECO:0000313" key="1">
    <source>
        <dbReference type="EMBL" id="KAB1065936.1"/>
    </source>
</evidence>
<protein>
    <recommendedName>
        <fullName evidence="3">Toxin-antitoxin system YwqK family antitoxin</fullName>
    </recommendedName>
</protein>
<comment type="caution">
    <text evidence="1">The sequence shown here is derived from an EMBL/GenBank/DDBJ whole genome shotgun (WGS) entry which is preliminary data.</text>
</comment>
<proteinExistence type="predicted"/>
<keyword evidence="2" id="KW-1185">Reference proteome</keyword>
<organism evidence="1 2">
    <name type="scientific">Salibacter halophilus</name>
    <dbReference type="NCBI Taxonomy" id="1803916"/>
    <lineage>
        <taxon>Bacteria</taxon>
        <taxon>Pseudomonadati</taxon>
        <taxon>Bacteroidota</taxon>
        <taxon>Flavobacteriia</taxon>
        <taxon>Flavobacteriales</taxon>
        <taxon>Salibacteraceae</taxon>
        <taxon>Salibacter</taxon>
    </lineage>
</organism>
<dbReference type="AlphaFoldDB" id="A0A6N6MAS6"/>
<evidence type="ECO:0008006" key="3">
    <source>
        <dbReference type="Google" id="ProtNLM"/>
    </source>
</evidence>
<dbReference type="PROSITE" id="PS51257">
    <property type="entry name" value="PROKAR_LIPOPROTEIN"/>
    <property type="match status" value="1"/>
</dbReference>
<name>A0A6N6MAS6_9FLAO</name>
<dbReference type="InterPro" id="IPR011652">
    <property type="entry name" value="MORN_2"/>
</dbReference>
<dbReference type="Proteomes" id="UP000435357">
    <property type="component" value="Unassembled WGS sequence"/>
</dbReference>
<dbReference type="SUPFAM" id="SSF82185">
    <property type="entry name" value="Histone H3 K4-specific methyltransferase SET7/9 N-terminal domain"/>
    <property type="match status" value="1"/>
</dbReference>
<dbReference type="RefSeq" id="WP_151165924.1">
    <property type="nucleotide sequence ID" value="NZ_WACR01000001.1"/>
</dbReference>
<sequence>MKKLIYIISFTFLFGCSDPNNIKVIEKYADGSPKSVKVLFDNNDSNNYIIKNFYPDGTLDFEGKVSNNKFVEYRKAYFENGNPKEIVKLSDSTNLDYCCPDGFYKHYYKHGQLKETYFKKNGLFNGLAIKYDSLGNKIAEYQVTNDLKNGITKKFHDNGAIKSIKEYKNDTLVGTAYYFTESGDSLKRHGTNKGKIDFPIKYWKDNGNSLLGVYHNDNHYQVKWTWIDSVGNITKTEIADTVDGQFVTPDY</sequence>
<dbReference type="Gene3D" id="3.90.930.1">
    <property type="match status" value="1"/>
</dbReference>
<dbReference type="EMBL" id="WACR01000001">
    <property type="protein sequence ID" value="KAB1065936.1"/>
    <property type="molecule type" value="Genomic_DNA"/>
</dbReference>
<reference evidence="1 2" key="1">
    <citation type="submission" date="2019-09" db="EMBL/GenBank/DDBJ databases">
        <title>Genomes of Cryomorphaceae.</title>
        <authorList>
            <person name="Bowman J.P."/>
        </authorList>
    </citation>
    <scope>NUCLEOTIDE SEQUENCE [LARGE SCALE GENOMIC DNA]</scope>
    <source>
        <strain evidence="1 2">KCTC 52047</strain>
    </source>
</reference>